<sequence>MCKTKGEPEANPDLRDNENVPLGEDIHEYLKREVLPHVPDAWIDTSKTDPLDGQVGIVGYEIPFNRHFYQYQPPRDLAAIDADLDAVAKEIMQLLGRCIHESS</sequence>
<evidence type="ECO:0008006" key="4">
    <source>
        <dbReference type="Google" id="ProtNLM"/>
    </source>
</evidence>
<organism evidence="2">
    <name type="scientific">Aeromonas caviae</name>
    <name type="common">Aeromonas punctata</name>
    <dbReference type="NCBI Taxonomy" id="648"/>
    <lineage>
        <taxon>Bacteria</taxon>
        <taxon>Pseudomonadati</taxon>
        <taxon>Pseudomonadota</taxon>
        <taxon>Gammaproteobacteria</taxon>
        <taxon>Aeromonadales</taxon>
        <taxon>Aeromonadaceae</taxon>
        <taxon>Aeromonas</taxon>
    </lineage>
</organism>
<accession>A0A7T3X293</accession>
<gene>
    <name evidence="2" type="ORF">JC965_24170</name>
    <name evidence="3" type="ORF">JC965_24300</name>
</gene>
<evidence type="ECO:0000256" key="1">
    <source>
        <dbReference type="SAM" id="MobiDB-lite"/>
    </source>
</evidence>
<feature type="region of interest" description="Disordered" evidence="1">
    <location>
        <begin position="1"/>
        <end position="21"/>
    </location>
</feature>
<protein>
    <recommendedName>
        <fullName evidence="4">DNA methylase adenine-specific domain-containing protein</fullName>
    </recommendedName>
</protein>
<evidence type="ECO:0000313" key="3">
    <source>
        <dbReference type="EMBL" id="QQA60883.1"/>
    </source>
</evidence>
<proteinExistence type="predicted"/>
<reference evidence="2" key="1">
    <citation type="submission" date="2020-12" db="EMBL/GenBank/DDBJ databases">
        <title>GES Beta-lactamases isolated from hospital effluents in Brazil.</title>
        <authorList>
            <person name="Conte D."/>
            <person name="Mesa D."/>
            <person name="Palmeiro J.K."/>
            <person name="Dalla-Costa L.M."/>
        </authorList>
    </citation>
    <scope>NUCLEOTIDE SEQUENCE [LARGE SCALE GENOMIC DNA]</scope>
    <source>
        <strain evidence="2">Aero21</strain>
    </source>
</reference>
<evidence type="ECO:0000313" key="2">
    <source>
        <dbReference type="EMBL" id="QQA60865.1"/>
    </source>
</evidence>
<dbReference type="AlphaFoldDB" id="A0A7T3X293"/>
<dbReference type="EMBL" id="CP065937">
    <property type="protein sequence ID" value="QQA60865.1"/>
    <property type="molecule type" value="Genomic_DNA"/>
</dbReference>
<name>A0A7T3X293_AERCA</name>
<dbReference type="EMBL" id="CP065937">
    <property type="protein sequence ID" value="QQA60883.1"/>
    <property type="molecule type" value="Genomic_DNA"/>
</dbReference>